<proteinExistence type="predicted"/>
<feature type="transmembrane region" description="Helical" evidence="6">
    <location>
        <begin position="208"/>
        <end position="230"/>
    </location>
</feature>
<feature type="transmembrane region" description="Helical" evidence="6">
    <location>
        <begin position="36"/>
        <end position="54"/>
    </location>
</feature>
<dbReference type="Pfam" id="PF07690">
    <property type="entry name" value="MFS_1"/>
    <property type="match status" value="1"/>
</dbReference>
<dbReference type="Proteomes" id="UP000644693">
    <property type="component" value="Unassembled WGS sequence"/>
</dbReference>
<keyword evidence="3 6" id="KW-0812">Transmembrane</keyword>
<dbReference type="PRINTS" id="PR01035">
    <property type="entry name" value="TCRTETA"/>
</dbReference>
<evidence type="ECO:0000259" key="7">
    <source>
        <dbReference type="PROSITE" id="PS50850"/>
    </source>
</evidence>
<evidence type="ECO:0000256" key="6">
    <source>
        <dbReference type="SAM" id="Phobius"/>
    </source>
</evidence>
<feature type="transmembrane region" description="Helical" evidence="6">
    <location>
        <begin position="152"/>
        <end position="174"/>
    </location>
</feature>
<protein>
    <submittedName>
        <fullName evidence="8">Tetracycline resistance MFS efflux pump</fullName>
    </submittedName>
</protein>
<keyword evidence="9" id="KW-1185">Reference proteome</keyword>
<dbReference type="GO" id="GO:0016020">
    <property type="term" value="C:membrane"/>
    <property type="evidence" value="ECO:0007669"/>
    <property type="project" value="UniProtKB-SubCell"/>
</dbReference>
<feature type="transmembrane region" description="Helical" evidence="6">
    <location>
        <begin position="297"/>
        <end position="319"/>
    </location>
</feature>
<feature type="transmembrane region" description="Helical" evidence="6">
    <location>
        <begin position="242"/>
        <end position="260"/>
    </location>
</feature>
<feature type="transmembrane region" description="Helical" evidence="6">
    <location>
        <begin position="95"/>
        <end position="114"/>
    </location>
</feature>
<dbReference type="EMBL" id="BMYM01000002">
    <property type="protein sequence ID" value="GHD35504.1"/>
    <property type="molecule type" value="Genomic_DNA"/>
</dbReference>
<evidence type="ECO:0000313" key="9">
    <source>
        <dbReference type="Proteomes" id="UP000644693"/>
    </source>
</evidence>
<accession>A0A918XJV1</accession>
<dbReference type="InterPro" id="IPR011701">
    <property type="entry name" value="MFS"/>
</dbReference>
<reference evidence="8" key="2">
    <citation type="submission" date="2020-09" db="EMBL/GenBank/DDBJ databases">
        <authorList>
            <person name="Sun Q."/>
            <person name="Kim S."/>
        </authorList>
    </citation>
    <scope>NUCLEOTIDE SEQUENCE</scope>
    <source>
        <strain evidence="8">KCTC 23430</strain>
    </source>
</reference>
<dbReference type="InterPro" id="IPR020846">
    <property type="entry name" value="MFS_dom"/>
</dbReference>
<feature type="transmembrane region" description="Helical" evidence="6">
    <location>
        <begin position="331"/>
        <end position="350"/>
    </location>
</feature>
<gene>
    <name evidence="8" type="ORF">GCM10007053_22490</name>
</gene>
<evidence type="ECO:0000256" key="5">
    <source>
        <dbReference type="ARBA" id="ARBA00023136"/>
    </source>
</evidence>
<keyword evidence="5 6" id="KW-0472">Membrane</keyword>
<comment type="subcellular location">
    <subcellularLocation>
        <location evidence="1">Membrane</location>
        <topology evidence="1">Multi-pass membrane protein</topology>
    </subcellularLocation>
</comment>
<keyword evidence="2" id="KW-0813">Transport</keyword>
<comment type="caution">
    <text evidence="8">The sequence shown here is derived from an EMBL/GenBank/DDBJ whole genome shotgun (WGS) entry which is preliminary data.</text>
</comment>
<feature type="transmembrane region" description="Helical" evidence="6">
    <location>
        <begin position="272"/>
        <end position="291"/>
    </location>
</feature>
<dbReference type="PROSITE" id="PS50850">
    <property type="entry name" value="MFS"/>
    <property type="match status" value="1"/>
</dbReference>
<reference evidence="8" key="1">
    <citation type="journal article" date="2014" name="Int. J. Syst. Evol. Microbiol.">
        <title>Complete genome sequence of Corynebacterium casei LMG S-19264T (=DSM 44701T), isolated from a smear-ripened cheese.</title>
        <authorList>
            <consortium name="US DOE Joint Genome Institute (JGI-PGF)"/>
            <person name="Walter F."/>
            <person name="Albersmeier A."/>
            <person name="Kalinowski J."/>
            <person name="Ruckert C."/>
        </authorList>
    </citation>
    <scope>NUCLEOTIDE SEQUENCE</scope>
    <source>
        <strain evidence="8">KCTC 23430</strain>
    </source>
</reference>
<feature type="transmembrane region" description="Helical" evidence="6">
    <location>
        <begin position="66"/>
        <end position="89"/>
    </location>
</feature>
<sequence>MPIIFAVVLIDMIGFGIVIPILPFLSPRLGASDFDIALIVVVYAICAGISTPYWGRLSDRVGRKPVLMICMGGSALAYVGLGFANALWMVFAARAFAGLMAGNFGVASAMMADITGAENRARGMGLIGAAFGMGLVLGPMAGGLLSGEQGSFLLPCLLASLMSVLAMIAAAKYLPESLDKQARQALIEDQAMNDAGNYALLKRTGNRLLALQYVLHNTGVSATTYLLPLWLAYRLEWGAREVGIMFGVQGAIMALVQGLLMGPLVRSFGELLFLRIVVTTFCGGLVLAVFAQGQAQMLTAAFATMTGATLCMPLLNTITSHRAPAALRGRMLGTVSAAASWGRVVGPLLAGTSLTLFGFSAAWAVIAVAIACYVGWAWCVLSRGDLQQVQSR</sequence>
<dbReference type="GO" id="GO:0022857">
    <property type="term" value="F:transmembrane transporter activity"/>
    <property type="evidence" value="ECO:0007669"/>
    <property type="project" value="InterPro"/>
</dbReference>
<name>A0A918XJV1_9GAMM</name>
<evidence type="ECO:0000313" key="8">
    <source>
        <dbReference type="EMBL" id="GHD35504.1"/>
    </source>
</evidence>
<feature type="transmembrane region" description="Helical" evidence="6">
    <location>
        <begin position="356"/>
        <end position="381"/>
    </location>
</feature>
<evidence type="ECO:0000256" key="4">
    <source>
        <dbReference type="ARBA" id="ARBA00022989"/>
    </source>
</evidence>
<dbReference type="PANTHER" id="PTHR23504:SF15">
    <property type="entry name" value="MAJOR FACILITATOR SUPERFAMILY (MFS) PROFILE DOMAIN-CONTAINING PROTEIN"/>
    <property type="match status" value="1"/>
</dbReference>
<dbReference type="PANTHER" id="PTHR23504">
    <property type="entry name" value="MAJOR FACILITATOR SUPERFAMILY DOMAIN-CONTAINING PROTEIN 10"/>
    <property type="match status" value="1"/>
</dbReference>
<dbReference type="RefSeq" id="WP_189477894.1">
    <property type="nucleotide sequence ID" value="NZ_BMYM01000002.1"/>
</dbReference>
<dbReference type="InterPro" id="IPR001958">
    <property type="entry name" value="Tet-R_TetA/multi-R_MdtG-like"/>
</dbReference>
<organism evidence="8 9">
    <name type="scientific">Parahalioglobus pacificus</name>
    <dbReference type="NCBI Taxonomy" id="930806"/>
    <lineage>
        <taxon>Bacteria</taxon>
        <taxon>Pseudomonadati</taxon>
        <taxon>Pseudomonadota</taxon>
        <taxon>Gammaproteobacteria</taxon>
        <taxon>Cellvibrionales</taxon>
        <taxon>Halieaceae</taxon>
        <taxon>Parahalioglobus</taxon>
    </lineage>
</organism>
<keyword evidence="4 6" id="KW-1133">Transmembrane helix</keyword>
<dbReference type="Gene3D" id="1.20.1250.20">
    <property type="entry name" value="MFS general substrate transporter like domains"/>
    <property type="match status" value="1"/>
</dbReference>
<evidence type="ECO:0000256" key="1">
    <source>
        <dbReference type="ARBA" id="ARBA00004141"/>
    </source>
</evidence>
<dbReference type="AlphaFoldDB" id="A0A918XJV1"/>
<dbReference type="SUPFAM" id="SSF103473">
    <property type="entry name" value="MFS general substrate transporter"/>
    <property type="match status" value="1"/>
</dbReference>
<dbReference type="InterPro" id="IPR036259">
    <property type="entry name" value="MFS_trans_sf"/>
</dbReference>
<feature type="transmembrane region" description="Helical" evidence="6">
    <location>
        <begin position="126"/>
        <end position="146"/>
    </location>
</feature>
<evidence type="ECO:0000256" key="3">
    <source>
        <dbReference type="ARBA" id="ARBA00022692"/>
    </source>
</evidence>
<evidence type="ECO:0000256" key="2">
    <source>
        <dbReference type="ARBA" id="ARBA00022448"/>
    </source>
</evidence>
<dbReference type="CDD" id="cd17330">
    <property type="entry name" value="MFS_SLC46_TetA_like"/>
    <property type="match status" value="1"/>
</dbReference>
<feature type="transmembrane region" description="Helical" evidence="6">
    <location>
        <begin position="5"/>
        <end position="24"/>
    </location>
</feature>
<feature type="domain" description="Major facilitator superfamily (MFS) profile" evidence="7">
    <location>
        <begin position="1"/>
        <end position="387"/>
    </location>
</feature>